<protein>
    <submittedName>
        <fullName evidence="3">DUF4328 domain-containing protein</fullName>
    </submittedName>
</protein>
<evidence type="ECO:0000259" key="2">
    <source>
        <dbReference type="Pfam" id="PF14219"/>
    </source>
</evidence>
<feature type="transmembrane region" description="Helical" evidence="1">
    <location>
        <begin position="159"/>
        <end position="178"/>
    </location>
</feature>
<accession>A0AAE2SA61</accession>
<gene>
    <name evidence="3" type="ORF">JIN83_01445</name>
</gene>
<evidence type="ECO:0000256" key="1">
    <source>
        <dbReference type="SAM" id="Phobius"/>
    </source>
</evidence>
<proteinExistence type="predicted"/>
<dbReference type="Proteomes" id="UP000634206">
    <property type="component" value="Unassembled WGS sequence"/>
</dbReference>
<evidence type="ECO:0000313" key="4">
    <source>
        <dbReference type="Proteomes" id="UP000634206"/>
    </source>
</evidence>
<feature type="transmembrane region" description="Helical" evidence="1">
    <location>
        <begin position="201"/>
        <end position="226"/>
    </location>
</feature>
<sequence length="236" mass="26659">MAHTPNPIYAPPVAATEQVSPENISGTYGPFRKNGTLKNLLVSLLVLDAMLIIFNDGVINFMDMRQYESADYLVSETSSQLDSIVLYSAWGKMGLSIILIIVFAIWINRSCKNAWLLDPPRMTITPAWSVGYYFIPILLLWKPYVAMKQIRSASYGKDHALKAVLPLWWTLWIISMLIDNVSTRMLQDPETVDDYLTGCKLVLVATPINVILNYLAIALVTGITLAQQRRLINWHQ</sequence>
<organism evidence="3 4">
    <name type="scientific">Oceaniferula flava</name>
    <dbReference type="NCBI Taxonomy" id="2800421"/>
    <lineage>
        <taxon>Bacteria</taxon>
        <taxon>Pseudomonadati</taxon>
        <taxon>Verrucomicrobiota</taxon>
        <taxon>Verrucomicrobiia</taxon>
        <taxon>Verrucomicrobiales</taxon>
        <taxon>Verrucomicrobiaceae</taxon>
        <taxon>Oceaniferula</taxon>
    </lineage>
</organism>
<feature type="transmembrane region" description="Helical" evidence="1">
    <location>
        <begin position="127"/>
        <end position="147"/>
    </location>
</feature>
<dbReference type="EMBL" id="JAENIG010000001">
    <property type="protein sequence ID" value="MBK1853612.1"/>
    <property type="molecule type" value="Genomic_DNA"/>
</dbReference>
<dbReference type="Pfam" id="PF14219">
    <property type="entry name" value="DUF4328"/>
    <property type="match status" value="1"/>
</dbReference>
<feature type="transmembrane region" description="Helical" evidence="1">
    <location>
        <begin position="84"/>
        <end position="107"/>
    </location>
</feature>
<dbReference type="RefSeq" id="WP_309488208.1">
    <property type="nucleotide sequence ID" value="NZ_JAENIG010000001.1"/>
</dbReference>
<name>A0AAE2SA61_9BACT</name>
<keyword evidence="1" id="KW-1133">Transmembrane helix</keyword>
<dbReference type="AlphaFoldDB" id="A0AAE2SA61"/>
<keyword evidence="1" id="KW-0472">Membrane</keyword>
<keyword evidence="4" id="KW-1185">Reference proteome</keyword>
<feature type="transmembrane region" description="Helical" evidence="1">
    <location>
        <begin position="40"/>
        <end position="63"/>
    </location>
</feature>
<comment type="caution">
    <text evidence="3">The sequence shown here is derived from an EMBL/GenBank/DDBJ whole genome shotgun (WGS) entry which is preliminary data.</text>
</comment>
<keyword evidence="1" id="KW-0812">Transmembrane</keyword>
<feature type="domain" description="DUF4328" evidence="2">
    <location>
        <begin position="79"/>
        <end position="224"/>
    </location>
</feature>
<reference evidence="3" key="1">
    <citation type="submission" date="2021-01" db="EMBL/GenBank/DDBJ databases">
        <title>Modified the classification status of verrucomicrobia.</title>
        <authorList>
            <person name="Feng X."/>
        </authorList>
    </citation>
    <scope>NUCLEOTIDE SEQUENCE</scope>
    <source>
        <strain evidence="3">5K15</strain>
    </source>
</reference>
<evidence type="ECO:0000313" key="3">
    <source>
        <dbReference type="EMBL" id="MBK1853612.1"/>
    </source>
</evidence>
<dbReference type="InterPro" id="IPR025565">
    <property type="entry name" value="DUF4328"/>
</dbReference>